<evidence type="ECO:0000313" key="8">
    <source>
        <dbReference type="Proteomes" id="UP000309061"/>
    </source>
</evidence>
<evidence type="ECO:0000256" key="4">
    <source>
        <dbReference type="ARBA" id="ARBA00023136"/>
    </source>
</evidence>
<dbReference type="Pfam" id="PF04932">
    <property type="entry name" value="Wzy_C"/>
    <property type="match status" value="1"/>
</dbReference>
<name>A0A6B8KDF0_9HYPH</name>
<reference evidence="7 8" key="1">
    <citation type="submission" date="2019-11" db="EMBL/GenBank/DDBJ databases">
        <title>The genome sequence of Methylocystis heyeri.</title>
        <authorList>
            <person name="Oshkin I.Y."/>
            <person name="Miroshnikov K."/>
            <person name="Dedysh S.N."/>
        </authorList>
    </citation>
    <scope>NUCLEOTIDE SEQUENCE [LARGE SCALE GENOMIC DNA]</scope>
    <source>
        <strain evidence="7 8">H2</strain>
    </source>
</reference>
<evidence type="ECO:0000256" key="3">
    <source>
        <dbReference type="ARBA" id="ARBA00022989"/>
    </source>
</evidence>
<feature type="transmembrane region" description="Helical" evidence="5">
    <location>
        <begin position="156"/>
        <end position="176"/>
    </location>
</feature>
<feature type="transmembrane region" description="Helical" evidence="5">
    <location>
        <begin position="232"/>
        <end position="250"/>
    </location>
</feature>
<feature type="transmembrane region" description="Helical" evidence="5">
    <location>
        <begin position="340"/>
        <end position="361"/>
    </location>
</feature>
<feature type="transmembrane region" description="Helical" evidence="5">
    <location>
        <begin position="382"/>
        <end position="398"/>
    </location>
</feature>
<keyword evidence="4 5" id="KW-0472">Membrane</keyword>
<dbReference type="InterPro" id="IPR007016">
    <property type="entry name" value="O-antigen_ligase-rel_domated"/>
</dbReference>
<keyword evidence="3 5" id="KW-1133">Transmembrane helix</keyword>
<feature type="transmembrane region" description="Helical" evidence="5">
    <location>
        <begin position="196"/>
        <end position="220"/>
    </location>
</feature>
<dbReference type="GO" id="GO:0016020">
    <property type="term" value="C:membrane"/>
    <property type="evidence" value="ECO:0007669"/>
    <property type="project" value="UniProtKB-SubCell"/>
</dbReference>
<keyword evidence="8" id="KW-1185">Reference proteome</keyword>
<dbReference type="KEGG" id="mhey:H2LOC_001295"/>
<keyword evidence="2 5" id="KW-0812">Transmembrane</keyword>
<dbReference type="PANTHER" id="PTHR37422">
    <property type="entry name" value="TEICHURONIC ACID BIOSYNTHESIS PROTEIN TUAE"/>
    <property type="match status" value="1"/>
</dbReference>
<evidence type="ECO:0000256" key="1">
    <source>
        <dbReference type="ARBA" id="ARBA00004141"/>
    </source>
</evidence>
<evidence type="ECO:0000259" key="6">
    <source>
        <dbReference type="Pfam" id="PF04932"/>
    </source>
</evidence>
<dbReference type="OrthoDB" id="185849at2"/>
<dbReference type="InterPro" id="IPR051533">
    <property type="entry name" value="WaaL-like"/>
</dbReference>
<dbReference type="RefSeq" id="WP_136494743.1">
    <property type="nucleotide sequence ID" value="NZ_CP046052.1"/>
</dbReference>
<organism evidence="7 8">
    <name type="scientific">Methylocystis heyeri</name>
    <dbReference type="NCBI Taxonomy" id="391905"/>
    <lineage>
        <taxon>Bacteria</taxon>
        <taxon>Pseudomonadati</taxon>
        <taxon>Pseudomonadota</taxon>
        <taxon>Alphaproteobacteria</taxon>
        <taxon>Hyphomicrobiales</taxon>
        <taxon>Methylocystaceae</taxon>
        <taxon>Methylocystis</taxon>
    </lineage>
</organism>
<evidence type="ECO:0000256" key="2">
    <source>
        <dbReference type="ARBA" id="ARBA00022692"/>
    </source>
</evidence>
<dbReference type="AlphaFoldDB" id="A0A6B8KDF0"/>
<accession>A0A6B8KDF0</accession>
<gene>
    <name evidence="7" type="ORF">H2LOC_001295</name>
</gene>
<feature type="transmembrane region" description="Helical" evidence="5">
    <location>
        <begin position="117"/>
        <end position="135"/>
    </location>
</feature>
<feature type="transmembrane region" description="Helical" evidence="5">
    <location>
        <begin position="58"/>
        <end position="78"/>
    </location>
</feature>
<feature type="domain" description="O-antigen ligase-related" evidence="6">
    <location>
        <begin position="194"/>
        <end position="353"/>
    </location>
</feature>
<dbReference type="Proteomes" id="UP000309061">
    <property type="component" value="Chromosome"/>
</dbReference>
<comment type="subcellular location">
    <subcellularLocation>
        <location evidence="1">Membrane</location>
        <topology evidence="1">Multi-pass membrane protein</topology>
    </subcellularLocation>
</comment>
<sequence length="450" mass="49620">MNKYAVPLIMAGNILFSWSFSQIRLPPGGGAPLSEAVLALCFLTFSTRAVLEEMGEVICLAPFILWWVFCIGWAALGISDYGLWALRDASQAIDSLYLIVGFNYARNDQDLNRLVKWAPWLVGLAAVNTLVGYTFRTEIAKFSPTITTEHGEATPIFGSFDLGVTVLIWAATYLVITAPENKSSLGRMAVAGGLVSYAIVMFQTRTGYLQLLSMLLLFLFVRRKAGLQLLSFLPMLLLVVAVLGLAGAKISGRLGNEISMDFFVGHLGAIFGSADRNSEAVTAAASGVDQRLQWWTLIYEKVTSDPWSFLTGLGYGFPLVPFTNSQGIQVREPHNSIISVFARSGLIGLFAFVWMHIELFVNSFRSYYAARVLTFSREWQDMVLWLIAFHILLLAGAGGEDVMEKPFHAVPYYFLWGVLLNLSYRLLPVSDPDSESPIDDSLGPCARNSA</sequence>
<evidence type="ECO:0000313" key="7">
    <source>
        <dbReference type="EMBL" id="QGM44440.1"/>
    </source>
</evidence>
<protein>
    <recommendedName>
        <fullName evidence="6">O-antigen ligase-related domain-containing protein</fullName>
    </recommendedName>
</protein>
<evidence type="ECO:0000256" key="5">
    <source>
        <dbReference type="SAM" id="Phobius"/>
    </source>
</evidence>
<dbReference type="PANTHER" id="PTHR37422:SF13">
    <property type="entry name" value="LIPOPOLYSACCHARIDE BIOSYNTHESIS PROTEIN PA4999-RELATED"/>
    <property type="match status" value="1"/>
</dbReference>
<dbReference type="EMBL" id="CP046052">
    <property type="protein sequence ID" value="QGM44440.1"/>
    <property type="molecule type" value="Genomic_DNA"/>
</dbReference>
<proteinExistence type="predicted"/>